<feature type="region of interest" description="Disordered" evidence="1">
    <location>
        <begin position="663"/>
        <end position="683"/>
    </location>
</feature>
<feature type="transmembrane region" description="Helical" evidence="2">
    <location>
        <begin position="260"/>
        <end position="282"/>
    </location>
</feature>
<feature type="transmembrane region" description="Helical" evidence="2">
    <location>
        <begin position="436"/>
        <end position="454"/>
    </location>
</feature>
<dbReference type="GeneID" id="63917671"/>
<evidence type="ECO:0000256" key="2">
    <source>
        <dbReference type="SAM" id="Phobius"/>
    </source>
</evidence>
<feature type="transmembrane region" description="Helical" evidence="2">
    <location>
        <begin position="158"/>
        <end position="177"/>
    </location>
</feature>
<keyword evidence="2" id="KW-0812">Transmembrane</keyword>
<evidence type="ECO:0000313" key="3">
    <source>
        <dbReference type="EMBL" id="KEQ65067.1"/>
    </source>
</evidence>
<feature type="transmembrane region" description="Helical" evidence="2">
    <location>
        <begin position="360"/>
        <end position="382"/>
    </location>
</feature>
<accession>A0A074W568</accession>
<keyword evidence="4" id="KW-1185">Reference proteome</keyword>
<sequence length="714" mass="80813">MTQATFYNQYLDTVDGIFRPEPMEARRSSESVPIFAGAVRSSTWPMSRYEPFETDLTSGGDRYGSDDGNAIDSSTEEPEPKPEPEPAASDPKPQPPEVTFEAINPPEGYTPLTFRPTILTRRVLLAITAFYLCILGLLGYLIHRSLSSKRWEIRNVNYYLAARYLPAVIGVCTNALFTSTTSTLRRFLPFIHLADQKHFLNKYWVGQTVCARYFPLSQRFHWKIWFLICGNLTIHFTIAAKATLFTVADNGGHWLVSVRLISAAFLAFEYLLIASINIFIAIRYASCSTGLKANWDPTSLADIILLFAPSDTVPKLKHSLDYIRWYNMFSRSGPKYRLGYWRITNAAEPRPSIIYGIREINPICLLLIVVDCLSFAVIRIWFFNGTVLKMGPWTVQSNDTTPAPNGTRFVTPWKEFMPPPDSFSRHDKAAMTRDSLAYLLLRFLPIMIVGWAGGSITTMDIHHRWVQPFTNMYEKASLVSETLLLDYMTVSPLDVIPQAWANGNYRVVYFGVLSALNWVPPLIMTGLCAITETGSGVVVQLSPTAACCAIVYSSIYIYSLTSYWPPAKRRLPRDVGSLYDYFCFFYDSQLRWYPEFGHAAFSKNITKDELHAMLRLRRDEFRFGLVGDPQDPHPGLDVARHVTWVAPIPSIYQRIKNLFRRRRSTSNANDNGSDSNSEDDAIPLQGIYAPIPTRHRGSSIREAHSPAALSTAVH</sequence>
<dbReference type="Pfam" id="PF11915">
    <property type="entry name" value="DUF3433"/>
    <property type="match status" value="1"/>
</dbReference>
<dbReference type="PANTHER" id="PTHR37544">
    <property type="entry name" value="SPRAY-RELATED"/>
    <property type="match status" value="1"/>
</dbReference>
<feature type="transmembrane region" description="Helical" evidence="2">
    <location>
        <begin position="224"/>
        <end position="248"/>
    </location>
</feature>
<name>A0A074W568_AURM1</name>
<dbReference type="AlphaFoldDB" id="A0A074W568"/>
<feature type="region of interest" description="Disordered" evidence="1">
    <location>
        <begin position="50"/>
        <end position="104"/>
    </location>
</feature>
<dbReference type="PANTHER" id="PTHR37544:SF1">
    <property type="entry name" value="PHOSPHORIBOSYLAMINOIMIDAZOLE-SUCCINOCARBOXAMIDE SYNTHASE"/>
    <property type="match status" value="1"/>
</dbReference>
<dbReference type="EMBL" id="KL584827">
    <property type="protein sequence ID" value="KEQ65067.1"/>
    <property type="molecule type" value="Genomic_DNA"/>
</dbReference>
<dbReference type="HOGENOM" id="CLU_361285_0_0_1"/>
<dbReference type="InterPro" id="IPR021840">
    <property type="entry name" value="DUF3433"/>
</dbReference>
<dbReference type="STRING" id="1043003.A0A074W568"/>
<feature type="transmembrane region" description="Helical" evidence="2">
    <location>
        <begin position="123"/>
        <end position="143"/>
    </location>
</feature>
<gene>
    <name evidence="3" type="ORF">M437DRAFT_63723</name>
</gene>
<keyword evidence="2" id="KW-1133">Transmembrane helix</keyword>
<reference evidence="3 4" key="1">
    <citation type="journal article" date="2014" name="BMC Genomics">
        <title>Genome sequencing of four Aureobasidium pullulans varieties: biotechnological potential, stress tolerance, and description of new species.</title>
        <authorList>
            <person name="Gostin Ar C."/>
            <person name="Ohm R.A."/>
            <person name="Kogej T."/>
            <person name="Sonjak S."/>
            <person name="Turk M."/>
            <person name="Zajc J."/>
            <person name="Zalar P."/>
            <person name="Grube M."/>
            <person name="Sun H."/>
            <person name="Han J."/>
            <person name="Sharma A."/>
            <person name="Chiniquy J."/>
            <person name="Ngan C.Y."/>
            <person name="Lipzen A."/>
            <person name="Barry K."/>
            <person name="Grigoriev I.V."/>
            <person name="Gunde-Cimerman N."/>
        </authorList>
    </citation>
    <scope>NUCLEOTIDE SEQUENCE [LARGE SCALE GENOMIC DNA]</scope>
    <source>
        <strain evidence="3 4">CBS 110374</strain>
    </source>
</reference>
<dbReference type="Proteomes" id="UP000030672">
    <property type="component" value="Unassembled WGS sequence"/>
</dbReference>
<evidence type="ECO:0000256" key="1">
    <source>
        <dbReference type="SAM" id="MobiDB-lite"/>
    </source>
</evidence>
<evidence type="ECO:0000313" key="4">
    <source>
        <dbReference type="Proteomes" id="UP000030672"/>
    </source>
</evidence>
<proteinExistence type="predicted"/>
<keyword evidence="2" id="KW-0472">Membrane</keyword>
<protein>
    <submittedName>
        <fullName evidence="3">Uncharacterized protein</fullName>
    </submittedName>
</protein>
<dbReference type="RefSeq" id="XP_040882090.1">
    <property type="nucleotide sequence ID" value="XM_041024298.1"/>
</dbReference>
<feature type="compositionally biased region" description="Low complexity" evidence="1">
    <location>
        <begin position="666"/>
        <end position="675"/>
    </location>
</feature>
<organism evidence="3 4">
    <name type="scientific">Aureobasidium melanogenum (strain CBS 110374)</name>
    <name type="common">Aureobasidium pullulans var. melanogenum</name>
    <dbReference type="NCBI Taxonomy" id="1043003"/>
    <lineage>
        <taxon>Eukaryota</taxon>
        <taxon>Fungi</taxon>
        <taxon>Dikarya</taxon>
        <taxon>Ascomycota</taxon>
        <taxon>Pezizomycotina</taxon>
        <taxon>Dothideomycetes</taxon>
        <taxon>Dothideomycetidae</taxon>
        <taxon>Dothideales</taxon>
        <taxon>Saccotheciaceae</taxon>
        <taxon>Aureobasidium</taxon>
    </lineage>
</organism>